<dbReference type="InterPro" id="IPR027417">
    <property type="entry name" value="P-loop_NTPase"/>
</dbReference>
<dbReference type="GO" id="GO:0000166">
    <property type="term" value="F:nucleotide binding"/>
    <property type="evidence" value="ECO:0007669"/>
    <property type="project" value="InterPro"/>
</dbReference>
<dbReference type="InterPro" id="IPR003203">
    <property type="entry name" value="CobU/CobP"/>
</dbReference>
<evidence type="ECO:0000313" key="2">
    <source>
        <dbReference type="Proteomes" id="UP000501421"/>
    </source>
</evidence>
<dbReference type="UniPathway" id="UPA00148">
    <property type="reaction ID" value="UER00236"/>
</dbReference>
<name>A0A679FNG1_9BACL</name>
<dbReference type="RefSeq" id="WP_033844085.1">
    <property type="nucleotide sequence ID" value="NZ_AP022557.1"/>
</dbReference>
<proteinExistence type="predicted"/>
<dbReference type="GO" id="GO:0043752">
    <property type="term" value="F:adenosylcobinamide kinase activity"/>
    <property type="evidence" value="ECO:0007669"/>
    <property type="project" value="InterPro"/>
</dbReference>
<keyword evidence="2" id="KW-1185">Reference proteome</keyword>
<accession>A0A679FNG1</accession>
<gene>
    <name evidence="1" type="ORF">GsuE55_06100</name>
</gene>
<dbReference type="SUPFAM" id="SSF52540">
    <property type="entry name" value="P-loop containing nucleoside triphosphate hydrolases"/>
    <property type="match status" value="1"/>
</dbReference>
<dbReference type="Proteomes" id="UP000501421">
    <property type="component" value="Chromosome"/>
</dbReference>
<dbReference type="AlphaFoldDB" id="A0A679FNG1"/>
<reference evidence="2" key="1">
    <citation type="journal article" date="2020" name="Microbiol. Resour. Announc.">
        <title>Complete Genome Sequence of Geobacillus sp. Strain E55-1, Isolated from Mine Geyser in Japan.</title>
        <authorList>
            <person name="Miyazaki K."/>
            <person name="Hase E."/>
            <person name="Tokito N."/>
        </authorList>
    </citation>
    <scope>NUCLEOTIDE SEQUENCE [LARGE SCALE GENOMIC DNA]</scope>
    <source>
        <strain evidence="2">E55-1</strain>
    </source>
</reference>
<dbReference type="GO" id="GO:0009236">
    <property type="term" value="P:cobalamin biosynthetic process"/>
    <property type="evidence" value="ECO:0007669"/>
    <property type="project" value="UniProtKB-UniPathway"/>
</dbReference>
<sequence>MHFVVGGAFQGKRKWVRERYGVGDGSHIVWQDGYQAPYQAPDDVHGAKTVVLDGLEAAIRRVPDVDEWEKRFGDWRRWEAAAPGRAVVWIGTDVTQGIVPVDREERRWRDAVGLCYQRLAAMCSRVDRLWCGLVERLK</sequence>
<dbReference type="Gene3D" id="3.40.50.300">
    <property type="entry name" value="P-loop containing nucleotide triphosphate hydrolases"/>
    <property type="match status" value="1"/>
</dbReference>
<dbReference type="EMBL" id="AP022557">
    <property type="protein sequence ID" value="BBW95777.1"/>
    <property type="molecule type" value="Genomic_DNA"/>
</dbReference>
<dbReference type="Pfam" id="PF02283">
    <property type="entry name" value="CobU"/>
    <property type="match status" value="1"/>
</dbReference>
<organism evidence="1 2">
    <name type="scientific">Geobacillus subterraneus</name>
    <dbReference type="NCBI Taxonomy" id="129338"/>
    <lineage>
        <taxon>Bacteria</taxon>
        <taxon>Bacillati</taxon>
        <taxon>Bacillota</taxon>
        <taxon>Bacilli</taxon>
        <taxon>Bacillales</taxon>
        <taxon>Anoxybacillaceae</taxon>
        <taxon>Geobacillus</taxon>
    </lineage>
</organism>
<protein>
    <submittedName>
        <fullName evidence="1">Uncharacterized protein</fullName>
    </submittedName>
</protein>
<evidence type="ECO:0000313" key="1">
    <source>
        <dbReference type="EMBL" id="BBW95777.1"/>
    </source>
</evidence>